<keyword evidence="1" id="KW-0472">Membrane</keyword>
<dbReference type="Proteomes" id="UP000031443">
    <property type="component" value="Unassembled WGS sequence"/>
</dbReference>
<keyword evidence="1" id="KW-0812">Transmembrane</keyword>
<organism evidence="2 3">
    <name type="scientific">Chelonia mydas</name>
    <name type="common">Green sea-turtle</name>
    <name type="synonym">Chelonia agassizi</name>
    <dbReference type="NCBI Taxonomy" id="8469"/>
    <lineage>
        <taxon>Eukaryota</taxon>
        <taxon>Metazoa</taxon>
        <taxon>Chordata</taxon>
        <taxon>Craniata</taxon>
        <taxon>Vertebrata</taxon>
        <taxon>Euteleostomi</taxon>
        <taxon>Archelosauria</taxon>
        <taxon>Testudinata</taxon>
        <taxon>Testudines</taxon>
        <taxon>Cryptodira</taxon>
        <taxon>Durocryptodira</taxon>
        <taxon>Americhelydia</taxon>
        <taxon>Chelonioidea</taxon>
        <taxon>Cheloniidae</taxon>
        <taxon>Chelonia</taxon>
    </lineage>
</organism>
<accession>M7AY19</accession>
<keyword evidence="1" id="KW-1133">Transmembrane helix</keyword>
<dbReference type="AlphaFoldDB" id="M7AY19"/>
<sequence length="135" mass="14680">MYDKYSMHKTRWTFHSSLEMQGPPPSSHKLVILTVGAVAVLTVSIVGVLVATYLGRATCIQVNVQNEASLLLALSELGEQGVAPGITCDLRNHLMVYHGQPEGCVARKMEPSDQLPSCQELESYFQAVLLPPGIT</sequence>
<keyword evidence="3" id="KW-1185">Reference proteome</keyword>
<name>M7AY19_CHEMY</name>
<feature type="transmembrane region" description="Helical" evidence="1">
    <location>
        <begin position="30"/>
        <end position="54"/>
    </location>
</feature>
<evidence type="ECO:0000256" key="1">
    <source>
        <dbReference type="SAM" id="Phobius"/>
    </source>
</evidence>
<dbReference type="EMBL" id="KB565896">
    <property type="protein sequence ID" value="EMP27975.1"/>
    <property type="molecule type" value="Genomic_DNA"/>
</dbReference>
<evidence type="ECO:0000313" key="2">
    <source>
        <dbReference type="EMBL" id="EMP27975.1"/>
    </source>
</evidence>
<proteinExistence type="predicted"/>
<gene>
    <name evidence="2" type="ORF">UY3_14952</name>
</gene>
<evidence type="ECO:0000313" key="3">
    <source>
        <dbReference type="Proteomes" id="UP000031443"/>
    </source>
</evidence>
<protein>
    <submittedName>
        <fullName evidence="2">Uncharacterized protein</fullName>
    </submittedName>
</protein>
<reference evidence="3" key="1">
    <citation type="journal article" date="2013" name="Nat. Genet.">
        <title>The draft genomes of soft-shell turtle and green sea turtle yield insights into the development and evolution of the turtle-specific body plan.</title>
        <authorList>
            <person name="Wang Z."/>
            <person name="Pascual-Anaya J."/>
            <person name="Zadissa A."/>
            <person name="Li W."/>
            <person name="Niimura Y."/>
            <person name="Huang Z."/>
            <person name="Li C."/>
            <person name="White S."/>
            <person name="Xiong Z."/>
            <person name="Fang D."/>
            <person name="Wang B."/>
            <person name="Ming Y."/>
            <person name="Chen Y."/>
            <person name="Zheng Y."/>
            <person name="Kuraku S."/>
            <person name="Pignatelli M."/>
            <person name="Herrero J."/>
            <person name="Beal K."/>
            <person name="Nozawa M."/>
            <person name="Li Q."/>
            <person name="Wang J."/>
            <person name="Zhang H."/>
            <person name="Yu L."/>
            <person name="Shigenobu S."/>
            <person name="Wang J."/>
            <person name="Liu J."/>
            <person name="Flicek P."/>
            <person name="Searle S."/>
            <person name="Wang J."/>
            <person name="Kuratani S."/>
            <person name="Yin Y."/>
            <person name="Aken B."/>
            <person name="Zhang G."/>
            <person name="Irie N."/>
        </authorList>
    </citation>
    <scope>NUCLEOTIDE SEQUENCE [LARGE SCALE GENOMIC DNA]</scope>
</reference>